<dbReference type="GeneID" id="116416161"/>
<dbReference type="Proteomes" id="UP000002358">
    <property type="component" value="Chromosome 2"/>
</dbReference>
<evidence type="ECO:0000313" key="2">
    <source>
        <dbReference type="Proteomes" id="UP000002358"/>
    </source>
</evidence>
<dbReference type="InParanoid" id="A0A7M7QSQ5"/>
<dbReference type="AlphaFoldDB" id="A0A7M7QSQ5"/>
<dbReference type="RefSeq" id="XP_032452260.1">
    <property type="nucleotide sequence ID" value="XM_032596369.1"/>
</dbReference>
<keyword evidence="2" id="KW-1185">Reference proteome</keyword>
<dbReference type="EnsemblMetazoa" id="XM_032596369">
    <property type="protein sequence ID" value="XP_032452260"/>
    <property type="gene ID" value="LOC116416161"/>
</dbReference>
<proteinExistence type="predicted"/>
<reference evidence="1" key="1">
    <citation type="submission" date="2021-01" db="UniProtKB">
        <authorList>
            <consortium name="EnsemblMetazoa"/>
        </authorList>
    </citation>
    <scope>IDENTIFICATION</scope>
</reference>
<sequence>MGRLALLRYSEDQNLTFFRKSICDTIIEYELSQSLNSNFPLTINNDKYIELANSVVELFKSEKRELYHEPAYSSQRTVNGKKIIERKNATGLFHNSNERLRDFLRKSNVVKVVNVLRQDNTSIQE</sequence>
<organism evidence="1 2">
    <name type="scientific">Nasonia vitripennis</name>
    <name type="common">Parasitic wasp</name>
    <dbReference type="NCBI Taxonomy" id="7425"/>
    <lineage>
        <taxon>Eukaryota</taxon>
        <taxon>Metazoa</taxon>
        <taxon>Ecdysozoa</taxon>
        <taxon>Arthropoda</taxon>
        <taxon>Hexapoda</taxon>
        <taxon>Insecta</taxon>
        <taxon>Pterygota</taxon>
        <taxon>Neoptera</taxon>
        <taxon>Endopterygota</taxon>
        <taxon>Hymenoptera</taxon>
        <taxon>Apocrita</taxon>
        <taxon>Proctotrupomorpha</taxon>
        <taxon>Chalcidoidea</taxon>
        <taxon>Pteromalidae</taxon>
        <taxon>Pteromalinae</taxon>
        <taxon>Nasonia</taxon>
    </lineage>
</organism>
<dbReference type="KEGG" id="nvi:116416161"/>
<accession>A0A7M7QSQ5</accession>
<dbReference type="OrthoDB" id="3598281at2759"/>
<name>A0A7M7QSQ5_NASVI</name>
<protein>
    <submittedName>
        <fullName evidence="1">Uncharacterized protein</fullName>
    </submittedName>
</protein>
<evidence type="ECO:0000313" key="1">
    <source>
        <dbReference type="EnsemblMetazoa" id="XP_032452260"/>
    </source>
</evidence>